<dbReference type="InterPro" id="IPR051601">
    <property type="entry name" value="Serine_prot/Carboxylest_S33"/>
</dbReference>
<dbReference type="Proteomes" id="UP000551501">
    <property type="component" value="Unassembled WGS sequence"/>
</dbReference>
<dbReference type="Pfam" id="PF00561">
    <property type="entry name" value="Abhydrolase_1"/>
    <property type="match status" value="1"/>
</dbReference>
<keyword evidence="2" id="KW-0732">Signal</keyword>
<dbReference type="PANTHER" id="PTHR43248:SF29">
    <property type="entry name" value="TRIPEPTIDYL AMINOPEPTIDASE"/>
    <property type="match status" value="1"/>
</dbReference>
<proteinExistence type="inferred from homology"/>
<evidence type="ECO:0000256" key="1">
    <source>
        <dbReference type="ARBA" id="ARBA00010088"/>
    </source>
</evidence>
<keyword evidence="7" id="KW-1185">Reference proteome</keyword>
<sequence length="497" mass="52501">MAAPPADAAPQALNWGACDRIHHASPDTQCATVQVPRDYAKPNGPTISVTVSKLPATGARRGTLFGNPGGPGGDGIGMFTALEPADQIRQEWDLVAVQPRGLIGATPVRCDPLSKASGGENGAGALNRERCEKNTPGYTKTLTTETTARDIEQVRRAMGLDKISLYGISYGTWLMGTYATLFPSHTDRLVLDSAMDPRRAWGQMLDDQTAGYRARAHAMMAWIASHDDVYHLGTTPLAVYQRWSRAVEKEAGVPPSLSAPPARVGDVPPGLKAVAQQYLAGVNMTADARARIENLVATLATGGSQASSSLFVLTRAYAPSRDLWPAIALQTAGRSTPPKPSAEELKAATNAQDMQSVIICNEDRSPRDPTLTPAAVLANLVTGDVFDSPGLTYRSGLGCAGAAPVTTPIPLRNKLAVQPLQIQSVGDPQTPYRQSLATHKSMNTHLITVGGGDHGQFGRSNKPLDAAVVEYLRTGHTDVTRTPQAPVTASLTKAPGA</sequence>
<dbReference type="EMBL" id="JACIFP010000001">
    <property type="protein sequence ID" value="MBB4134707.1"/>
    <property type="molecule type" value="Genomic_DNA"/>
</dbReference>
<dbReference type="InterPro" id="IPR013595">
    <property type="entry name" value="Pept_S33_TAP-like_C"/>
</dbReference>
<gene>
    <name evidence="6" type="ORF">BKA16_001259</name>
</gene>
<dbReference type="Pfam" id="PF08386">
    <property type="entry name" value="Abhydrolase_4"/>
    <property type="match status" value="1"/>
</dbReference>
<accession>A0A840F592</accession>
<dbReference type="Gene3D" id="3.40.50.1820">
    <property type="entry name" value="alpha/beta hydrolase"/>
    <property type="match status" value="1"/>
</dbReference>
<reference evidence="6 7" key="1">
    <citation type="submission" date="2020-08" db="EMBL/GenBank/DDBJ databases">
        <title>Sequencing the genomes of 1000 actinobacteria strains.</title>
        <authorList>
            <person name="Klenk H.-P."/>
        </authorList>
    </citation>
    <scope>NUCLEOTIDE SEQUENCE [LARGE SCALE GENOMIC DNA]</scope>
    <source>
        <strain evidence="6 7">DSM 45298</strain>
    </source>
</reference>
<evidence type="ECO:0000256" key="3">
    <source>
        <dbReference type="ARBA" id="ARBA00022801"/>
    </source>
</evidence>
<keyword evidence="3" id="KW-0378">Hydrolase</keyword>
<organism evidence="6 7">
    <name type="scientific">Gordonia humi</name>
    <dbReference type="NCBI Taxonomy" id="686429"/>
    <lineage>
        <taxon>Bacteria</taxon>
        <taxon>Bacillati</taxon>
        <taxon>Actinomycetota</taxon>
        <taxon>Actinomycetes</taxon>
        <taxon>Mycobacteriales</taxon>
        <taxon>Gordoniaceae</taxon>
        <taxon>Gordonia</taxon>
    </lineage>
</organism>
<feature type="domain" description="Peptidase S33 tripeptidyl aminopeptidase-like C-terminal" evidence="5">
    <location>
        <begin position="396"/>
        <end position="480"/>
    </location>
</feature>
<dbReference type="SUPFAM" id="SSF53474">
    <property type="entry name" value="alpha/beta-Hydrolases"/>
    <property type="match status" value="1"/>
</dbReference>
<dbReference type="InterPro" id="IPR029058">
    <property type="entry name" value="AB_hydrolase_fold"/>
</dbReference>
<dbReference type="InterPro" id="IPR000073">
    <property type="entry name" value="AB_hydrolase_1"/>
</dbReference>
<dbReference type="GO" id="GO:0016787">
    <property type="term" value="F:hydrolase activity"/>
    <property type="evidence" value="ECO:0007669"/>
    <property type="project" value="UniProtKB-KW"/>
</dbReference>
<dbReference type="AlphaFoldDB" id="A0A840F592"/>
<evidence type="ECO:0000256" key="2">
    <source>
        <dbReference type="ARBA" id="ARBA00022729"/>
    </source>
</evidence>
<comment type="caution">
    <text evidence="6">The sequence shown here is derived from an EMBL/GenBank/DDBJ whole genome shotgun (WGS) entry which is preliminary data.</text>
</comment>
<evidence type="ECO:0000259" key="5">
    <source>
        <dbReference type="Pfam" id="PF08386"/>
    </source>
</evidence>
<name>A0A840F592_9ACTN</name>
<feature type="domain" description="AB hydrolase-1" evidence="4">
    <location>
        <begin position="135"/>
        <end position="256"/>
    </location>
</feature>
<comment type="similarity">
    <text evidence="1">Belongs to the peptidase S33 family.</text>
</comment>
<evidence type="ECO:0000313" key="6">
    <source>
        <dbReference type="EMBL" id="MBB4134707.1"/>
    </source>
</evidence>
<dbReference type="PANTHER" id="PTHR43248">
    <property type="entry name" value="2-SUCCINYL-6-HYDROXY-2,4-CYCLOHEXADIENE-1-CARBOXYLATE SYNTHASE"/>
    <property type="match status" value="1"/>
</dbReference>
<protein>
    <submittedName>
        <fullName evidence="6">Pimeloyl-ACP methyl ester carboxylesterase</fullName>
    </submittedName>
</protein>
<evidence type="ECO:0000313" key="7">
    <source>
        <dbReference type="Proteomes" id="UP000551501"/>
    </source>
</evidence>
<evidence type="ECO:0000259" key="4">
    <source>
        <dbReference type="Pfam" id="PF00561"/>
    </source>
</evidence>
<dbReference type="RefSeq" id="WP_343067298.1">
    <property type="nucleotide sequence ID" value="NZ_BAABHL010000083.1"/>
</dbReference>